<reference evidence="3 4" key="2">
    <citation type="submission" date="2009-05" db="EMBL/GenBank/DDBJ databases">
        <authorList>
            <person name="Harkins D.M."/>
            <person name="DeShazer D."/>
            <person name="Woods D.E."/>
            <person name="Brinkac L.M."/>
            <person name="Brown K.A."/>
            <person name="Hung G.C."/>
            <person name="Tuanyok A."/>
            <person name="Zhang B."/>
            <person name="Nierman W.C."/>
        </authorList>
    </citation>
    <scope>NUCLEOTIDE SEQUENCE [LARGE SCALE GENOMIC DNA]</scope>
    <source>
        <strain evidence="3 4">1710a</strain>
    </source>
</reference>
<sequence length="408" mass="43568">MRGAAEMTPAARRQRRHSTLARQAFAVYAALVVYASLYPFTGWRSLGIGPFDFLLAPLPRYLTAFDVVSNVLGYLPFGALAVLALYPLRGVPAALAATLLGALLSGAMEALQTYLPTRVSSNLDLAANALGALVGAAAAAPAATALIERGVVRRVRFAWFEREASTPLFLSALWAGAILFPSPFLFGIGDWPSELWERADVTMRGALLAWAPDAWNVPAWPERLDGLLSDSAWETLLAALGLFAALAVASLAMRERAPRVRLVVGFAACALALKAAATFMQSYTGLVLDWATPGALRGIAAGLVAALVALRLPAAWRAALAAAALAAALVLVNVLPVNPFFDFALSGWQQGRYVHFNSIARWLAWDLAVRGARLARRPRGARVARAARRGRFAPRQRQTAPVAIIGHD</sequence>
<feature type="transmembrane region" description="Helical" evidence="1">
    <location>
        <begin position="61"/>
        <end position="86"/>
    </location>
</feature>
<feature type="transmembrane region" description="Helical" evidence="1">
    <location>
        <begin position="319"/>
        <end position="341"/>
    </location>
</feature>
<dbReference type="Proteomes" id="UP000001812">
    <property type="component" value="Chromosome I"/>
</dbReference>
<proteinExistence type="predicted"/>
<feature type="domain" description="VanZ-like" evidence="2">
    <location>
        <begin position="28"/>
        <end position="138"/>
    </location>
</feature>
<evidence type="ECO:0000313" key="3">
    <source>
        <dbReference type="EMBL" id="EET08039.1"/>
    </source>
</evidence>
<feature type="transmembrane region" description="Helical" evidence="1">
    <location>
        <begin position="20"/>
        <end position="41"/>
    </location>
</feature>
<feature type="transmembrane region" description="Helical" evidence="1">
    <location>
        <begin position="232"/>
        <end position="253"/>
    </location>
</feature>
<feature type="transmembrane region" description="Helical" evidence="1">
    <location>
        <begin position="260"/>
        <end position="283"/>
    </location>
</feature>
<name>A0A0E1W6J1_BURPE</name>
<accession>A0A0E1W6J1</accession>
<organism evidence="3 4">
    <name type="scientific">Burkholderia pseudomallei 1710a</name>
    <dbReference type="NCBI Taxonomy" id="320371"/>
    <lineage>
        <taxon>Bacteria</taxon>
        <taxon>Pseudomonadati</taxon>
        <taxon>Pseudomonadota</taxon>
        <taxon>Betaproteobacteria</taxon>
        <taxon>Burkholderiales</taxon>
        <taxon>Burkholderiaceae</taxon>
        <taxon>Burkholderia</taxon>
        <taxon>pseudomallei group</taxon>
    </lineage>
</organism>
<gene>
    <name evidence="3" type="ORF">BURPS1710A_0719</name>
</gene>
<dbReference type="AlphaFoldDB" id="A0A0E1W6J1"/>
<dbReference type="HOGENOM" id="CLU_057832_0_0_4"/>
<protein>
    <submittedName>
        <fullName evidence="3">VanZ like protein</fullName>
    </submittedName>
</protein>
<feature type="transmembrane region" description="Helical" evidence="1">
    <location>
        <begin position="295"/>
        <end position="312"/>
    </location>
</feature>
<evidence type="ECO:0000313" key="4">
    <source>
        <dbReference type="Proteomes" id="UP000001812"/>
    </source>
</evidence>
<feature type="transmembrane region" description="Helical" evidence="1">
    <location>
        <begin position="93"/>
        <end position="115"/>
    </location>
</feature>
<feature type="transmembrane region" description="Helical" evidence="1">
    <location>
        <begin position="127"/>
        <end position="147"/>
    </location>
</feature>
<feature type="transmembrane region" description="Helical" evidence="1">
    <location>
        <begin position="168"/>
        <end position="188"/>
    </location>
</feature>
<keyword evidence="1" id="KW-1133">Transmembrane helix</keyword>
<dbReference type="Pfam" id="PF04892">
    <property type="entry name" value="VanZ"/>
    <property type="match status" value="1"/>
</dbReference>
<dbReference type="InterPro" id="IPR006976">
    <property type="entry name" value="VanZ-like"/>
</dbReference>
<reference evidence="4" key="1">
    <citation type="submission" date="2007-08" db="EMBL/GenBank/DDBJ databases">
        <title>Annotation of Burkholderia pseudomallei 1710a.</title>
        <authorList>
            <person name="Harkins D.M."/>
            <person name="DeShazer D."/>
            <person name="Woods D.E."/>
            <person name="Brinkac L.M."/>
            <person name="Brown K.A."/>
            <person name="Hung G.C."/>
            <person name="Tuanyok A."/>
            <person name="Zhang B."/>
            <person name="Nierman W.C."/>
        </authorList>
    </citation>
    <scope>NUCLEOTIDE SEQUENCE [LARGE SCALE GENOMIC DNA]</scope>
    <source>
        <strain evidence="4">1710a</strain>
    </source>
</reference>
<evidence type="ECO:0000256" key="1">
    <source>
        <dbReference type="SAM" id="Phobius"/>
    </source>
</evidence>
<keyword evidence="1" id="KW-0812">Transmembrane</keyword>
<keyword evidence="1" id="KW-0472">Membrane</keyword>
<evidence type="ECO:0000259" key="2">
    <source>
        <dbReference type="Pfam" id="PF04892"/>
    </source>
</evidence>
<dbReference type="EMBL" id="CM000832">
    <property type="protein sequence ID" value="EET08039.1"/>
    <property type="molecule type" value="Genomic_DNA"/>
</dbReference>